<dbReference type="STRING" id="29354.IO98_14205"/>
<dbReference type="InterPro" id="IPR012340">
    <property type="entry name" value="NA-bd_OB-fold"/>
</dbReference>
<dbReference type="GO" id="GO:0006364">
    <property type="term" value="P:rRNA processing"/>
    <property type="evidence" value="ECO:0007669"/>
    <property type="project" value="TreeGrafter"/>
</dbReference>
<keyword evidence="4" id="KW-0460">Magnesium</keyword>
<keyword evidence="5" id="KW-0694">RNA-binding</keyword>
<keyword evidence="2" id="KW-0479">Metal-binding</keyword>
<dbReference type="SUPFAM" id="SSF50249">
    <property type="entry name" value="Nucleic acid-binding proteins"/>
    <property type="match status" value="1"/>
</dbReference>
<comment type="caution">
    <text evidence="7">The sequence shown here is derived from an EMBL/GenBank/DDBJ whole genome shotgun (WGS) entry which is preliminary data.</text>
</comment>
<feature type="domain" description="S1 motif" evidence="6">
    <location>
        <begin position="38"/>
        <end position="117"/>
    </location>
</feature>
<dbReference type="InterPro" id="IPR019307">
    <property type="entry name" value="RNA-bd_AU-1/RNase_E/G"/>
</dbReference>
<organism evidence="7 8">
    <name type="scientific">Lacrimispora celerecrescens</name>
    <dbReference type="NCBI Taxonomy" id="29354"/>
    <lineage>
        <taxon>Bacteria</taxon>
        <taxon>Bacillati</taxon>
        <taxon>Bacillota</taxon>
        <taxon>Clostridia</taxon>
        <taxon>Lachnospirales</taxon>
        <taxon>Lachnospiraceae</taxon>
        <taxon>Lacrimispora</taxon>
    </lineage>
</organism>
<evidence type="ECO:0000313" key="8">
    <source>
        <dbReference type="Proteomes" id="UP000028525"/>
    </source>
</evidence>
<evidence type="ECO:0000259" key="6">
    <source>
        <dbReference type="PROSITE" id="PS50126"/>
    </source>
</evidence>
<dbReference type="PROSITE" id="PS50126">
    <property type="entry name" value="S1"/>
    <property type="match status" value="1"/>
</dbReference>
<dbReference type="Pfam" id="PF10150">
    <property type="entry name" value="RNase_E_G"/>
    <property type="match status" value="1"/>
</dbReference>
<dbReference type="InterPro" id="IPR004659">
    <property type="entry name" value="RNase_E/G"/>
</dbReference>
<dbReference type="CDD" id="cd04453">
    <property type="entry name" value="S1_RNase_E"/>
    <property type="match status" value="1"/>
</dbReference>
<evidence type="ECO:0000256" key="3">
    <source>
        <dbReference type="ARBA" id="ARBA00022801"/>
    </source>
</evidence>
<dbReference type="GO" id="GO:0016787">
    <property type="term" value="F:hydrolase activity"/>
    <property type="evidence" value="ECO:0007669"/>
    <property type="project" value="UniProtKB-KW"/>
</dbReference>
<dbReference type="GO" id="GO:0003723">
    <property type="term" value="F:RNA binding"/>
    <property type="evidence" value="ECO:0007669"/>
    <property type="project" value="UniProtKB-KW"/>
</dbReference>
<dbReference type="GO" id="GO:0005737">
    <property type="term" value="C:cytoplasm"/>
    <property type="evidence" value="ECO:0007669"/>
    <property type="project" value="TreeGrafter"/>
</dbReference>
<evidence type="ECO:0000256" key="2">
    <source>
        <dbReference type="ARBA" id="ARBA00022723"/>
    </source>
</evidence>
<dbReference type="PANTHER" id="PTHR30001">
    <property type="entry name" value="RIBONUCLEASE"/>
    <property type="match status" value="1"/>
</dbReference>
<dbReference type="SMART" id="SM00316">
    <property type="entry name" value="S1"/>
    <property type="match status" value="1"/>
</dbReference>
<name>A0A084JLH9_9FIRM</name>
<dbReference type="InterPro" id="IPR003029">
    <property type="entry name" value="S1_domain"/>
</dbReference>
<evidence type="ECO:0000256" key="4">
    <source>
        <dbReference type="ARBA" id="ARBA00022842"/>
    </source>
</evidence>
<proteinExistence type="predicted"/>
<gene>
    <name evidence="7" type="ORF">IO98_14205</name>
</gene>
<dbReference type="EMBL" id="JPME01000015">
    <property type="protein sequence ID" value="KEZ89813.1"/>
    <property type="molecule type" value="Genomic_DNA"/>
</dbReference>
<dbReference type="PANTHER" id="PTHR30001:SF0">
    <property type="entry name" value="RIBONUCLEASE G"/>
    <property type="match status" value="1"/>
</dbReference>
<dbReference type="OrthoDB" id="9804278at2"/>
<dbReference type="RefSeq" id="WP_038282032.1">
    <property type="nucleotide sequence ID" value="NZ_JPME01000015.1"/>
</dbReference>
<protein>
    <submittedName>
        <fullName evidence="7">Ribonuclease G</fullName>
    </submittedName>
</protein>
<dbReference type="Proteomes" id="UP000028525">
    <property type="component" value="Unassembled WGS sequence"/>
</dbReference>
<reference evidence="7 8" key="1">
    <citation type="submission" date="2014-07" db="EMBL/GenBank/DDBJ databases">
        <title>Draft genome of Clostridium celerecrescens 152B isolated from sediments associated with methane hydrate from Krishna Godavari basin.</title>
        <authorList>
            <person name="Honkalas V.S."/>
            <person name="Dabir A.P."/>
            <person name="Arora P."/>
            <person name="Dhakephalkar P.K."/>
        </authorList>
    </citation>
    <scope>NUCLEOTIDE SEQUENCE [LARGE SCALE GENOMIC DNA]</scope>
    <source>
        <strain evidence="7 8">152B</strain>
    </source>
</reference>
<keyword evidence="8" id="KW-1185">Reference proteome</keyword>
<dbReference type="Gene3D" id="2.40.50.140">
    <property type="entry name" value="Nucleic acid-binding proteins"/>
    <property type="match status" value="1"/>
</dbReference>
<evidence type="ECO:0000256" key="5">
    <source>
        <dbReference type="ARBA" id="ARBA00022884"/>
    </source>
</evidence>
<dbReference type="GO" id="GO:0004540">
    <property type="term" value="F:RNA nuclease activity"/>
    <property type="evidence" value="ECO:0007669"/>
    <property type="project" value="InterPro"/>
</dbReference>
<dbReference type="NCBIfam" id="TIGR00757">
    <property type="entry name" value="RNaseEG"/>
    <property type="match status" value="1"/>
</dbReference>
<keyword evidence="3" id="KW-0378">Hydrolase</keyword>
<sequence length="400" mass="45552">MNKLIITRWNGSVITLLQSGKETVSVNIEPEENQSVLGNIYIGKVNHIVKNINAAFVDIGGGQMGYLNLSDASIHFLDQRPYDGKLRQGDEIIVQVERDAVKTKAPVLTGNLNFTGRYFVLTSGKKQIGFSTKITDQAWKQEMKSYLEPRKQEDFGMIVRTNAYKVPKEELESELIQLMDSFRTLLDNAKHRTCYSLLYSSAPSYLTGLRDSLKSSLEAVITDEPDIYEAVREYLIQCQPEDLGLLTRYEDKLLPLGKLYRIEKTMDEALGKRVWLKSGGYLVIEPTEALVVIDVNTGKYSGKKELRETIKKVNLEAAEEIGHQLRLRNLSGIIIIDFIDMEAEEDRRILMERLEGILSKDPVKTTVVEMTKLNLVEVTRKKIRKPLYEQALQMKEKVSL</sequence>
<dbReference type="GO" id="GO:0046872">
    <property type="term" value="F:metal ion binding"/>
    <property type="evidence" value="ECO:0007669"/>
    <property type="project" value="UniProtKB-KW"/>
</dbReference>
<evidence type="ECO:0000313" key="7">
    <source>
        <dbReference type="EMBL" id="KEZ89813.1"/>
    </source>
</evidence>
<dbReference type="AlphaFoldDB" id="A0A084JLH9"/>
<comment type="cofactor">
    <cofactor evidence="1">
        <name>Mg(2+)</name>
        <dbReference type="ChEBI" id="CHEBI:18420"/>
    </cofactor>
</comment>
<evidence type="ECO:0000256" key="1">
    <source>
        <dbReference type="ARBA" id="ARBA00001946"/>
    </source>
</evidence>
<accession>A0A084JLH9</accession>